<reference evidence="1 2" key="1">
    <citation type="submission" date="2021-06" db="EMBL/GenBank/DDBJ databases">
        <title>Caerostris extrusa draft genome.</title>
        <authorList>
            <person name="Kono N."/>
            <person name="Arakawa K."/>
        </authorList>
    </citation>
    <scope>NUCLEOTIDE SEQUENCE [LARGE SCALE GENOMIC DNA]</scope>
</reference>
<keyword evidence="2" id="KW-1185">Reference proteome</keyword>
<dbReference type="GO" id="GO:0003964">
    <property type="term" value="F:RNA-directed DNA polymerase activity"/>
    <property type="evidence" value="ECO:0007669"/>
    <property type="project" value="UniProtKB-KW"/>
</dbReference>
<keyword evidence="1" id="KW-0808">Transferase</keyword>
<dbReference type="EMBL" id="BPLR01010696">
    <property type="protein sequence ID" value="GIY41110.1"/>
    <property type="molecule type" value="Genomic_DNA"/>
</dbReference>
<keyword evidence="1" id="KW-0695">RNA-directed DNA polymerase</keyword>
<protein>
    <submittedName>
        <fullName evidence="1">Reverse transcriptase</fullName>
    </submittedName>
</protein>
<accession>A0AAV4T4T9</accession>
<proteinExistence type="predicted"/>
<comment type="caution">
    <text evidence="1">The sequence shown here is derived from an EMBL/GenBank/DDBJ whole genome shotgun (WGS) entry which is preliminary data.</text>
</comment>
<organism evidence="1 2">
    <name type="scientific">Caerostris extrusa</name>
    <name type="common">Bark spider</name>
    <name type="synonym">Caerostris bankana</name>
    <dbReference type="NCBI Taxonomy" id="172846"/>
    <lineage>
        <taxon>Eukaryota</taxon>
        <taxon>Metazoa</taxon>
        <taxon>Ecdysozoa</taxon>
        <taxon>Arthropoda</taxon>
        <taxon>Chelicerata</taxon>
        <taxon>Arachnida</taxon>
        <taxon>Araneae</taxon>
        <taxon>Araneomorphae</taxon>
        <taxon>Entelegynae</taxon>
        <taxon>Araneoidea</taxon>
        <taxon>Araneidae</taxon>
        <taxon>Caerostris</taxon>
    </lineage>
</organism>
<gene>
    <name evidence="1" type="primary">AVEN_124447_1</name>
    <name evidence="1" type="ORF">CEXT_312171</name>
</gene>
<dbReference type="AlphaFoldDB" id="A0AAV4T4T9"/>
<evidence type="ECO:0000313" key="1">
    <source>
        <dbReference type="EMBL" id="GIY41110.1"/>
    </source>
</evidence>
<dbReference type="Proteomes" id="UP001054945">
    <property type="component" value="Unassembled WGS sequence"/>
</dbReference>
<name>A0AAV4T4T9_CAEEX</name>
<sequence length="100" mass="11948">MVTLSFQNIELPKFWDLEVLDIKDPAERKNKTLMEEGALIHFKENIRFQEDQRDEVVLFWLAGWLVTPPVYDKYDLAESRLRSVTKRLLKENIYEVYVDG</sequence>
<evidence type="ECO:0000313" key="2">
    <source>
        <dbReference type="Proteomes" id="UP001054945"/>
    </source>
</evidence>
<keyword evidence="1" id="KW-0548">Nucleotidyltransferase</keyword>